<proteinExistence type="predicted"/>
<dbReference type="RefSeq" id="WP_058031268.1">
    <property type="nucleotide sequence ID" value="NZ_CP013187.1"/>
</dbReference>
<keyword evidence="3" id="KW-1185">Reference proteome</keyword>
<gene>
    <name evidence="2" type="ORF">PP2015_3137</name>
</gene>
<reference evidence="2 3" key="1">
    <citation type="submission" date="2015-11" db="EMBL/GenBank/DDBJ databases">
        <authorList>
            <person name="Zhang Y."/>
            <person name="Guo Z."/>
        </authorList>
    </citation>
    <scope>NUCLEOTIDE SEQUENCE [LARGE SCALE GENOMIC DNA]</scope>
    <source>
        <strain evidence="2 3">KCTC 12086</strain>
    </source>
</reference>
<feature type="signal peptide" evidence="1">
    <location>
        <begin position="1"/>
        <end position="20"/>
    </location>
</feature>
<evidence type="ECO:0000256" key="1">
    <source>
        <dbReference type="SAM" id="SignalP"/>
    </source>
</evidence>
<dbReference type="PATRIC" id="fig|161398.10.peg.3194"/>
<evidence type="ECO:0000313" key="3">
    <source>
        <dbReference type="Proteomes" id="UP000061457"/>
    </source>
</evidence>
<protein>
    <recommendedName>
        <fullName evidence="4">Adhesin domain-containing protein</fullName>
    </recommendedName>
</protein>
<evidence type="ECO:0008006" key="4">
    <source>
        <dbReference type="Google" id="ProtNLM"/>
    </source>
</evidence>
<keyword evidence="1" id="KW-0732">Signal</keyword>
<dbReference type="Proteomes" id="UP000061457">
    <property type="component" value="Chromosome I"/>
</dbReference>
<dbReference type="EMBL" id="CP013187">
    <property type="protein sequence ID" value="ALO43616.1"/>
    <property type="molecule type" value="Genomic_DNA"/>
</dbReference>
<sequence>MKKLLLAALTTAVISAPVWAEDTRTIEQSFNLENSTELEIDFPVGSLELTSYDGDQIQVTIRLEPKDNDGWFTDKVDLSAVQLKSSRQRQELSLSIDDDNLEQTWEVKVPKSMRLDVEVGVGKIEIQALENTADVEVGVGKVRIDTAIDDFKQVNLESGVGKTSLSGFAGKAQSHKKMVSSQTEYFGSGQYSLEVEVGVGNIKVRH</sequence>
<name>A0A0S2K5E1_9GAMM</name>
<evidence type="ECO:0000313" key="2">
    <source>
        <dbReference type="EMBL" id="ALO43616.1"/>
    </source>
</evidence>
<dbReference type="KEGG" id="pphe:PP2015_3137"/>
<dbReference type="OrthoDB" id="5767486at2"/>
<dbReference type="AlphaFoldDB" id="A0A0S2K5E1"/>
<accession>A0A0S2K5E1</accession>
<feature type="chain" id="PRO_5006601120" description="Adhesin domain-containing protein" evidence="1">
    <location>
        <begin position="21"/>
        <end position="206"/>
    </location>
</feature>
<dbReference type="STRING" id="161398.PP2015_3137"/>
<organism evidence="2 3">
    <name type="scientific">Pseudoalteromonas phenolica</name>
    <dbReference type="NCBI Taxonomy" id="161398"/>
    <lineage>
        <taxon>Bacteria</taxon>
        <taxon>Pseudomonadati</taxon>
        <taxon>Pseudomonadota</taxon>
        <taxon>Gammaproteobacteria</taxon>
        <taxon>Alteromonadales</taxon>
        <taxon>Pseudoalteromonadaceae</taxon>
        <taxon>Pseudoalteromonas</taxon>
    </lineage>
</organism>